<protein>
    <submittedName>
        <fullName evidence="2">Uncharacterized protein</fullName>
    </submittedName>
</protein>
<organism evidence="2 3">
    <name type="scientific">Asterophora parasitica</name>
    <dbReference type="NCBI Taxonomy" id="117018"/>
    <lineage>
        <taxon>Eukaryota</taxon>
        <taxon>Fungi</taxon>
        <taxon>Dikarya</taxon>
        <taxon>Basidiomycota</taxon>
        <taxon>Agaricomycotina</taxon>
        <taxon>Agaricomycetes</taxon>
        <taxon>Agaricomycetidae</taxon>
        <taxon>Agaricales</taxon>
        <taxon>Tricholomatineae</taxon>
        <taxon>Lyophyllaceae</taxon>
        <taxon>Asterophora</taxon>
    </lineage>
</organism>
<accession>A0A9P7K981</accession>
<keyword evidence="1" id="KW-1133">Transmembrane helix</keyword>
<dbReference type="Proteomes" id="UP000775547">
    <property type="component" value="Unassembled WGS sequence"/>
</dbReference>
<keyword evidence="1" id="KW-0812">Transmembrane</keyword>
<feature type="transmembrane region" description="Helical" evidence="1">
    <location>
        <begin position="78"/>
        <end position="101"/>
    </location>
</feature>
<dbReference type="AlphaFoldDB" id="A0A9P7K981"/>
<evidence type="ECO:0000313" key="2">
    <source>
        <dbReference type="EMBL" id="KAG5640874.1"/>
    </source>
</evidence>
<proteinExistence type="predicted"/>
<name>A0A9P7K981_9AGAR</name>
<dbReference type="OrthoDB" id="2384193at2759"/>
<reference evidence="2" key="1">
    <citation type="submission" date="2020-07" db="EMBL/GenBank/DDBJ databases">
        <authorList>
            <person name="Nieuwenhuis M."/>
            <person name="Van De Peppel L.J.J."/>
        </authorList>
    </citation>
    <scope>NUCLEOTIDE SEQUENCE</scope>
    <source>
        <strain evidence="2">AP01</strain>
        <tissue evidence="2">Mycelium</tissue>
    </source>
</reference>
<keyword evidence="3" id="KW-1185">Reference proteome</keyword>
<reference evidence="2" key="2">
    <citation type="submission" date="2021-10" db="EMBL/GenBank/DDBJ databases">
        <title>Phylogenomics reveals ancestral predisposition of the termite-cultivated fungus Termitomyces towards a domesticated lifestyle.</title>
        <authorList>
            <person name="Auxier B."/>
            <person name="Grum-Grzhimaylo A."/>
            <person name="Cardenas M.E."/>
            <person name="Lodge J.D."/>
            <person name="Laessoe T."/>
            <person name="Pedersen O."/>
            <person name="Smith M.E."/>
            <person name="Kuyper T.W."/>
            <person name="Franco-Molano E.A."/>
            <person name="Baroni T.J."/>
            <person name="Aanen D.K."/>
        </authorList>
    </citation>
    <scope>NUCLEOTIDE SEQUENCE</scope>
    <source>
        <strain evidence="2">AP01</strain>
        <tissue evidence="2">Mycelium</tissue>
    </source>
</reference>
<comment type="caution">
    <text evidence="2">The sequence shown here is derived from an EMBL/GenBank/DDBJ whole genome shotgun (WGS) entry which is preliminary data.</text>
</comment>
<evidence type="ECO:0000256" key="1">
    <source>
        <dbReference type="SAM" id="Phobius"/>
    </source>
</evidence>
<sequence>MSVIKFKEGFIQAPNGKIIPRPFSLWDPANRAWLLPLYFVLSIAWSLEHVTHLEELTFWVFLLNQGPGKREWFASWEFRVWTIGSVATLTGMPMTALAARHDLDTCLAYLFLVGASTGTATTLCFHYVLARFPWFIRHVKSEGAEPDVVITIPIEFASSIQAHSQLTYVYSASVSSSATSSPYPS</sequence>
<keyword evidence="1" id="KW-0472">Membrane</keyword>
<evidence type="ECO:0000313" key="3">
    <source>
        <dbReference type="Proteomes" id="UP000775547"/>
    </source>
</evidence>
<gene>
    <name evidence="2" type="ORF">DXG03_006760</name>
</gene>
<dbReference type="EMBL" id="JABCKV010000465">
    <property type="protein sequence ID" value="KAG5640874.1"/>
    <property type="molecule type" value="Genomic_DNA"/>
</dbReference>
<feature type="transmembrane region" description="Helical" evidence="1">
    <location>
        <begin position="107"/>
        <end position="130"/>
    </location>
</feature>